<gene>
    <name evidence="1" type="ORF">KIPB_006992</name>
</gene>
<proteinExistence type="predicted"/>
<protein>
    <submittedName>
        <fullName evidence="1">Uncharacterized protein</fullName>
    </submittedName>
</protein>
<comment type="caution">
    <text evidence="1">The sequence shown here is derived from an EMBL/GenBank/DDBJ whole genome shotgun (WGS) entry which is preliminary data.</text>
</comment>
<evidence type="ECO:0000313" key="1">
    <source>
        <dbReference type="EMBL" id="GCA62964.1"/>
    </source>
</evidence>
<dbReference type="EMBL" id="BDIP01001892">
    <property type="protein sequence ID" value="GCA62964.1"/>
    <property type="molecule type" value="Genomic_DNA"/>
</dbReference>
<keyword evidence="2" id="KW-1185">Reference proteome</keyword>
<reference evidence="1 2" key="1">
    <citation type="journal article" date="2018" name="PLoS ONE">
        <title>The draft genome of Kipferlia bialata reveals reductive genome evolution in fornicate parasites.</title>
        <authorList>
            <person name="Tanifuji G."/>
            <person name="Takabayashi S."/>
            <person name="Kume K."/>
            <person name="Takagi M."/>
            <person name="Nakayama T."/>
            <person name="Kamikawa R."/>
            <person name="Inagaki Y."/>
            <person name="Hashimoto T."/>
        </authorList>
    </citation>
    <scope>NUCLEOTIDE SEQUENCE [LARGE SCALE GENOMIC DNA]</scope>
    <source>
        <strain evidence="1">NY0173</strain>
    </source>
</reference>
<dbReference type="Proteomes" id="UP000265618">
    <property type="component" value="Unassembled WGS sequence"/>
</dbReference>
<sequence>MATTLPTVKDVPWRSSYEVGRGVGWVSGRVRPTALNPFTRTGVVSKTHTRHLWVSSKKDFERLVGYHADASWRFGSLGVTGLTSVSPTIKYNDLTCSLVVTHETVDTTFGTKPDYSLTKASAHDAATLSDSEFSDKYGDHFVSGCKRRSFFTAVYVCNAKTTHSLNDFLVVAKTNLPLPLSAGFSNQFHSMATEHSVSVTVSVTMGETRAPSSKAPSVHSIKSVDACHAWYNKWKVGSPITAELTHYSTLESCALSPTMRVSAERYARIQTLFGCVRSLADSYDLLRLTSKAPILHDACVFCTMMDTVRVQDLYPEPLSGEKDLLTKYETKYRAFDSSFSKLMTQAEGVREGQTGKAAVSGETEEGAGVGVHHGDVEFGFGKNWIYE</sequence>
<organism evidence="1 2">
    <name type="scientific">Kipferlia bialata</name>
    <dbReference type="NCBI Taxonomy" id="797122"/>
    <lineage>
        <taxon>Eukaryota</taxon>
        <taxon>Metamonada</taxon>
        <taxon>Carpediemonas-like organisms</taxon>
        <taxon>Kipferlia</taxon>
    </lineage>
</organism>
<name>A0A391NM51_9EUKA</name>
<accession>A0A391NM51</accession>
<dbReference type="AlphaFoldDB" id="A0A391NM51"/>
<evidence type="ECO:0000313" key="2">
    <source>
        <dbReference type="Proteomes" id="UP000265618"/>
    </source>
</evidence>